<evidence type="ECO:0000256" key="2">
    <source>
        <dbReference type="ARBA" id="ARBA00023186"/>
    </source>
</evidence>
<comment type="similarity">
    <text evidence="1">Belongs to the UreD family.</text>
</comment>
<protein>
    <recommendedName>
        <fullName evidence="4">Urease accessory protein UreD</fullName>
    </recommendedName>
</protein>
<dbReference type="Pfam" id="PF01774">
    <property type="entry name" value="UreD"/>
    <property type="match status" value="1"/>
</dbReference>
<dbReference type="InterPro" id="IPR002669">
    <property type="entry name" value="UreD"/>
</dbReference>
<organism evidence="3">
    <name type="scientific">marine metagenome</name>
    <dbReference type="NCBI Taxonomy" id="408172"/>
    <lineage>
        <taxon>unclassified sequences</taxon>
        <taxon>metagenomes</taxon>
        <taxon>ecological metagenomes</taxon>
    </lineage>
</organism>
<gene>
    <name evidence="3" type="ORF">METZ01_LOCUS99538</name>
</gene>
<evidence type="ECO:0000256" key="1">
    <source>
        <dbReference type="ARBA" id="ARBA00007177"/>
    </source>
</evidence>
<dbReference type="AlphaFoldDB" id="A0A381W2I4"/>
<dbReference type="PANTHER" id="PTHR33643:SF1">
    <property type="entry name" value="UREASE ACCESSORY PROTEIN D"/>
    <property type="match status" value="1"/>
</dbReference>
<accession>A0A381W2I4</accession>
<dbReference type="EMBL" id="UINC01010501">
    <property type="protein sequence ID" value="SVA46684.1"/>
    <property type="molecule type" value="Genomic_DNA"/>
</dbReference>
<name>A0A381W2I4_9ZZZZ</name>
<evidence type="ECO:0000313" key="3">
    <source>
        <dbReference type="EMBL" id="SVA46684.1"/>
    </source>
</evidence>
<proteinExistence type="inferred from homology"/>
<reference evidence="3" key="1">
    <citation type="submission" date="2018-05" db="EMBL/GenBank/DDBJ databases">
        <authorList>
            <person name="Lanie J.A."/>
            <person name="Ng W.-L."/>
            <person name="Kazmierczak K.M."/>
            <person name="Andrzejewski T.M."/>
            <person name="Davidsen T.M."/>
            <person name="Wayne K.J."/>
            <person name="Tettelin H."/>
            <person name="Glass J.I."/>
            <person name="Rusch D."/>
            <person name="Podicherti R."/>
            <person name="Tsui H.-C.T."/>
            <person name="Winkler M.E."/>
        </authorList>
    </citation>
    <scope>NUCLEOTIDE SEQUENCE</scope>
</reference>
<dbReference type="PANTHER" id="PTHR33643">
    <property type="entry name" value="UREASE ACCESSORY PROTEIN D"/>
    <property type="match status" value="1"/>
</dbReference>
<keyword evidence="2" id="KW-0143">Chaperone</keyword>
<evidence type="ECO:0008006" key="4">
    <source>
        <dbReference type="Google" id="ProtNLM"/>
    </source>
</evidence>
<sequence>MNGNAAELRQTFRLAKGARLEFCPAPFIPQRLSRYKQSANISIEDGGELLMLETISPGRVAHGESFRYQAIDWECNVTYAGRLVLRERFVLEPDSPAFAAMKQPFPQGYYASACVISEAVWEDDSWVEEINAIQSDDVRIGASRLVAAGWSIKLLALDSLSLQRATIQLRQALARFFPAQDHQARIFGFA</sequence>
<dbReference type="GO" id="GO:0016151">
    <property type="term" value="F:nickel cation binding"/>
    <property type="evidence" value="ECO:0007669"/>
    <property type="project" value="InterPro"/>
</dbReference>